<sequence>MTDVFRPLRTSSLMPPYRAVMAVDTEKYTRTSSLHQQLLSGTMLTVLEEAFRRSDLAELWHDASFPQSTGDGYVIGVAPEYLPFLVHPLLGYLQEVLEEAQPALASQDRQLRLRLRASIELGPLPDSGGEATSDGIGRAMNDTHRLLDSKPVRAGLSHSDPDITLLAAIISRRVYEDAILGGFVGLNERRFSPVDVQIPEKEYAAEAYIYIPQPSANSTPTGVESGNGGQETAVPGKSVGEPVAHSPVSGDKAPVAPSSNTTDPPSVVNRVGHNAKGVVQGGTITDGVHIGDNVESTEYTGIGKLEGDVGTVITDPKAPVNSGSGTQFNNSGDATQANGGSATTTSGAEPASEESE</sequence>
<reference evidence="3" key="1">
    <citation type="journal article" date="2019" name="Int. J. Syst. Evol. Microbiol.">
        <title>The Global Catalogue of Microorganisms (GCM) 10K type strain sequencing project: providing services to taxonomists for standard genome sequencing and annotation.</title>
        <authorList>
            <consortium name="The Broad Institute Genomics Platform"/>
            <consortium name="The Broad Institute Genome Sequencing Center for Infectious Disease"/>
            <person name="Wu L."/>
            <person name="Ma J."/>
        </authorList>
    </citation>
    <scope>NUCLEOTIDE SEQUENCE [LARGE SCALE GENOMIC DNA]</scope>
    <source>
        <strain evidence="3">JCM 17137</strain>
    </source>
</reference>
<gene>
    <name evidence="2" type="ORF">GCM10022402_35530</name>
</gene>
<dbReference type="RefSeq" id="WP_344973314.1">
    <property type="nucleotide sequence ID" value="NZ_BAABDD010000018.1"/>
</dbReference>
<organism evidence="2 3">
    <name type="scientific">Salinactinospora qingdaonensis</name>
    <dbReference type="NCBI Taxonomy" id="702744"/>
    <lineage>
        <taxon>Bacteria</taxon>
        <taxon>Bacillati</taxon>
        <taxon>Actinomycetota</taxon>
        <taxon>Actinomycetes</taxon>
        <taxon>Streptosporangiales</taxon>
        <taxon>Nocardiopsidaceae</taxon>
        <taxon>Salinactinospora</taxon>
    </lineage>
</organism>
<dbReference type="Proteomes" id="UP001500908">
    <property type="component" value="Unassembled WGS sequence"/>
</dbReference>
<name>A0ABP7G2A2_9ACTN</name>
<feature type="compositionally biased region" description="Polar residues" evidence="1">
    <location>
        <begin position="321"/>
        <end position="347"/>
    </location>
</feature>
<keyword evidence="3" id="KW-1185">Reference proteome</keyword>
<feature type="region of interest" description="Disordered" evidence="1">
    <location>
        <begin position="314"/>
        <end position="356"/>
    </location>
</feature>
<proteinExistence type="predicted"/>
<dbReference type="EMBL" id="BAABDD010000018">
    <property type="protein sequence ID" value="GAA3753695.1"/>
    <property type="molecule type" value="Genomic_DNA"/>
</dbReference>
<evidence type="ECO:0000313" key="2">
    <source>
        <dbReference type="EMBL" id="GAA3753695.1"/>
    </source>
</evidence>
<evidence type="ECO:0000313" key="3">
    <source>
        <dbReference type="Proteomes" id="UP001500908"/>
    </source>
</evidence>
<evidence type="ECO:0000256" key="1">
    <source>
        <dbReference type="SAM" id="MobiDB-lite"/>
    </source>
</evidence>
<protein>
    <submittedName>
        <fullName evidence="2">Uncharacterized protein</fullName>
    </submittedName>
</protein>
<accession>A0ABP7G2A2</accession>
<feature type="region of interest" description="Disordered" evidence="1">
    <location>
        <begin position="216"/>
        <end position="271"/>
    </location>
</feature>
<comment type="caution">
    <text evidence="2">The sequence shown here is derived from an EMBL/GenBank/DDBJ whole genome shotgun (WGS) entry which is preliminary data.</text>
</comment>